<dbReference type="PANTHER" id="PTHR35179">
    <property type="entry name" value="PROTEIN CBG02620"/>
    <property type="match status" value="1"/>
</dbReference>
<evidence type="ECO:0000313" key="2">
    <source>
        <dbReference type="Proteomes" id="UP001285441"/>
    </source>
</evidence>
<evidence type="ECO:0000313" key="1">
    <source>
        <dbReference type="EMBL" id="KAK3390124.1"/>
    </source>
</evidence>
<dbReference type="Proteomes" id="UP001285441">
    <property type="component" value="Unassembled WGS sequence"/>
</dbReference>
<dbReference type="AlphaFoldDB" id="A0AAE0NYY1"/>
<keyword evidence="2" id="KW-1185">Reference proteome</keyword>
<name>A0AAE0NYY1_9PEZI</name>
<protein>
    <submittedName>
        <fullName evidence="1">Uncharacterized protein</fullName>
    </submittedName>
</protein>
<reference evidence="1" key="1">
    <citation type="journal article" date="2023" name="Mol. Phylogenet. Evol.">
        <title>Genome-scale phylogeny and comparative genomics of the fungal order Sordariales.</title>
        <authorList>
            <person name="Hensen N."/>
            <person name="Bonometti L."/>
            <person name="Westerberg I."/>
            <person name="Brannstrom I.O."/>
            <person name="Guillou S."/>
            <person name="Cros-Aarteil S."/>
            <person name="Calhoun S."/>
            <person name="Haridas S."/>
            <person name="Kuo A."/>
            <person name="Mondo S."/>
            <person name="Pangilinan J."/>
            <person name="Riley R."/>
            <person name="LaButti K."/>
            <person name="Andreopoulos B."/>
            <person name="Lipzen A."/>
            <person name="Chen C."/>
            <person name="Yan M."/>
            <person name="Daum C."/>
            <person name="Ng V."/>
            <person name="Clum A."/>
            <person name="Steindorff A."/>
            <person name="Ohm R.A."/>
            <person name="Martin F."/>
            <person name="Silar P."/>
            <person name="Natvig D.O."/>
            <person name="Lalanne C."/>
            <person name="Gautier V."/>
            <person name="Ament-Velasquez S.L."/>
            <person name="Kruys A."/>
            <person name="Hutchinson M.I."/>
            <person name="Powell A.J."/>
            <person name="Barry K."/>
            <person name="Miller A.N."/>
            <person name="Grigoriev I.V."/>
            <person name="Debuchy R."/>
            <person name="Gladieux P."/>
            <person name="Hiltunen Thoren M."/>
            <person name="Johannesson H."/>
        </authorList>
    </citation>
    <scope>NUCLEOTIDE SEQUENCE</scope>
    <source>
        <strain evidence="1">CBS 232.78</strain>
    </source>
</reference>
<sequence length="255" mass="28303">MIDAATLQPSKTLVLSATPAELICSYNWQGSGGFHVPVPHQAHAASGNGMGPQLQDSTSRDRFLRYPIGDFNCVVGFEVDACYEDAGCKTNQGPLEELQADLEQLSLGNSEVPLNSIPPSFPEQLHGAKIMQQSTAAEMKTSRPGKTGITVFLPELWFGRMFWLIVGSHVEGTFLDTKLTNADERLKQWGTERQDELRKLVSLLAELPEVLRGSGGQWLAVFHERGGTPRVLRMYRLAEQQRKVVDANLVRHFWA</sequence>
<comment type="caution">
    <text evidence="1">The sequence shown here is derived from an EMBL/GenBank/DDBJ whole genome shotgun (WGS) entry which is preliminary data.</text>
</comment>
<accession>A0AAE0NYY1</accession>
<proteinExistence type="predicted"/>
<dbReference type="EMBL" id="JAULSW010000002">
    <property type="protein sequence ID" value="KAK3390124.1"/>
    <property type="molecule type" value="Genomic_DNA"/>
</dbReference>
<dbReference type="PANTHER" id="PTHR35179:SF1">
    <property type="entry name" value="INTEGRAL MEMBRANE PROTEIN"/>
    <property type="match status" value="1"/>
</dbReference>
<organism evidence="1 2">
    <name type="scientific">Podospora didyma</name>
    <dbReference type="NCBI Taxonomy" id="330526"/>
    <lineage>
        <taxon>Eukaryota</taxon>
        <taxon>Fungi</taxon>
        <taxon>Dikarya</taxon>
        <taxon>Ascomycota</taxon>
        <taxon>Pezizomycotina</taxon>
        <taxon>Sordariomycetes</taxon>
        <taxon>Sordariomycetidae</taxon>
        <taxon>Sordariales</taxon>
        <taxon>Podosporaceae</taxon>
        <taxon>Podospora</taxon>
    </lineage>
</organism>
<gene>
    <name evidence="1" type="ORF">B0H63DRAFT_507535</name>
</gene>
<reference evidence="1" key="2">
    <citation type="submission" date="2023-06" db="EMBL/GenBank/DDBJ databases">
        <authorList>
            <consortium name="Lawrence Berkeley National Laboratory"/>
            <person name="Haridas S."/>
            <person name="Hensen N."/>
            <person name="Bonometti L."/>
            <person name="Westerberg I."/>
            <person name="Brannstrom I.O."/>
            <person name="Guillou S."/>
            <person name="Cros-Aarteil S."/>
            <person name="Calhoun S."/>
            <person name="Kuo A."/>
            <person name="Mondo S."/>
            <person name="Pangilinan J."/>
            <person name="Riley R."/>
            <person name="LaButti K."/>
            <person name="Andreopoulos B."/>
            <person name="Lipzen A."/>
            <person name="Chen C."/>
            <person name="Yanf M."/>
            <person name="Daum C."/>
            <person name="Ng V."/>
            <person name="Clum A."/>
            <person name="Steindorff A."/>
            <person name="Ohm R."/>
            <person name="Martin F."/>
            <person name="Silar P."/>
            <person name="Natvig D."/>
            <person name="Lalanne C."/>
            <person name="Gautier V."/>
            <person name="Ament-velasquez S.L."/>
            <person name="Kruys A."/>
            <person name="Hutchinson M.I."/>
            <person name="Powell A.J."/>
            <person name="Barry K."/>
            <person name="Miller A.N."/>
            <person name="Grigoriev I.V."/>
            <person name="Debuchy R."/>
            <person name="Gladieux P."/>
            <person name="Thoren M.H."/>
            <person name="Johannesson H."/>
        </authorList>
    </citation>
    <scope>NUCLEOTIDE SEQUENCE</scope>
    <source>
        <strain evidence="1">CBS 232.78</strain>
    </source>
</reference>